<dbReference type="KEGG" id="abac:LuPra_00348"/>
<dbReference type="PANTHER" id="PTHR42951">
    <property type="entry name" value="METALLO-BETA-LACTAMASE DOMAIN-CONTAINING"/>
    <property type="match status" value="1"/>
</dbReference>
<dbReference type="STRING" id="1855912.LuPra_00348"/>
<evidence type="ECO:0000313" key="3">
    <source>
        <dbReference type="Proteomes" id="UP000076079"/>
    </source>
</evidence>
<dbReference type="SMART" id="SM00849">
    <property type="entry name" value="Lactamase_B"/>
    <property type="match status" value="1"/>
</dbReference>
<feature type="domain" description="Metallo-beta-lactamase" evidence="1">
    <location>
        <begin position="21"/>
        <end position="220"/>
    </location>
</feature>
<name>A0A143PF94_LUTPR</name>
<keyword evidence="3" id="KW-1185">Reference proteome</keyword>
<dbReference type="Pfam" id="PF00753">
    <property type="entry name" value="Lactamase_B"/>
    <property type="match status" value="1"/>
</dbReference>
<dbReference type="InterPro" id="IPR001279">
    <property type="entry name" value="Metallo-B-lactamas"/>
</dbReference>
<dbReference type="InterPro" id="IPR037482">
    <property type="entry name" value="ST1585_MBL-fold"/>
</dbReference>
<evidence type="ECO:0000313" key="2">
    <source>
        <dbReference type="EMBL" id="AMY07181.1"/>
    </source>
</evidence>
<protein>
    <submittedName>
        <fullName evidence="2">Hydroxyacylglutathione hydrolase</fullName>
    </submittedName>
</protein>
<reference evidence="3" key="2">
    <citation type="submission" date="2016-04" db="EMBL/GenBank/DDBJ databases">
        <title>First Complete Genome Sequence of a Subdivision 6 Acidobacterium.</title>
        <authorList>
            <person name="Huang S."/>
            <person name="Vieira S."/>
            <person name="Bunk B."/>
            <person name="Riedel T."/>
            <person name="Sproeer C."/>
            <person name="Overmann J."/>
        </authorList>
    </citation>
    <scope>NUCLEOTIDE SEQUENCE [LARGE SCALE GENOMIC DNA]</scope>
    <source>
        <strain evidence="3">DSM 100886 HEG_-6_39</strain>
    </source>
</reference>
<dbReference type="InterPro" id="IPR050855">
    <property type="entry name" value="NDM-1-like"/>
</dbReference>
<dbReference type="EMBL" id="CP015136">
    <property type="protein sequence ID" value="AMY07181.1"/>
    <property type="molecule type" value="Genomic_DNA"/>
</dbReference>
<dbReference type="PANTHER" id="PTHR42951:SF22">
    <property type="entry name" value="METALLO BETA-LACTAMASE SUPERFAMILY LIPOPROTEIN"/>
    <property type="match status" value="1"/>
</dbReference>
<dbReference type="RefSeq" id="WP_157898627.1">
    <property type="nucleotide sequence ID" value="NZ_CP015136.1"/>
</dbReference>
<gene>
    <name evidence="2" type="ORF">LuPra_00348</name>
</gene>
<keyword evidence="2" id="KW-0378">Hydrolase</keyword>
<reference evidence="2 3" key="1">
    <citation type="journal article" date="2016" name="Genome Announc.">
        <title>First Complete Genome Sequence of a Subdivision 6 Acidobacterium Strain.</title>
        <authorList>
            <person name="Huang S."/>
            <person name="Vieira S."/>
            <person name="Bunk B."/>
            <person name="Riedel T."/>
            <person name="Sproer C."/>
            <person name="Overmann J."/>
        </authorList>
    </citation>
    <scope>NUCLEOTIDE SEQUENCE [LARGE SCALE GENOMIC DNA]</scope>
    <source>
        <strain evidence="3">DSM 100886 HEG_-6_39</strain>
    </source>
</reference>
<evidence type="ECO:0000259" key="1">
    <source>
        <dbReference type="SMART" id="SM00849"/>
    </source>
</evidence>
<dbReference type="PATRIC" id="fig|1813736.3.peg.362"/>
<dbReference type="CDD" id="cd07726">
    <property type="entry name" value="ST1585-like_MBL-fold"/>
    <property type="match status" value="1"/>
</dbReference>
<dbReference type="AlphaFoldDB" id="A0A143PF94"/>
<dbReference type="Proteomes" id="UP000076079">
    <property type="component" value="Chromosome"/>
</dbReference>
<dbReference type="SUPFAM" id="SSF56281">
    <property type="entry name" value="Metallo-hydrolase/oxidoreductase"/>
    <property type="match status" value="1"/>
</dbReference>
<sequence>MQVLAHKLRYADGQFRGTSGVIATAVLEGPSGIALVDPGPTSDLSSLEADLASGGLSLDDVEALLLTHIHLDHAGATGTIVRRRPGCRVYVHERGARHMASPEKLIASATQIYGDQMGPLWGEFAAVPETNLHVLRGGEQIQAAGHDLEVAYTPGHAQHHVSYFHRASRTAFVGDTGGCRTAVMRTVMPPTPPPDIDVAAWHASVARILEWQPEALFMTHFGPVTAVAAHLGELLDRLEVMQQLARRLLADQGLSEEERESGFVEQLRGIFRQQLSEVELRRLELGVPFGMCWGGLARALRKA</sequence>
<dbReference type="OrthoDB" id="333278at2"/>
<accession>A0A143PF94</accession>
<dbReference type="GO" id="GO:0016787">
    <property type="term" value="F:hydrolase activity"/>
    <property type="evidence" value="ECO:0007669"/>
    <property type="project" value="UniProtKB-KW"/>
</dbReference>
<organism evidence="2 3">
    <name type="scientific">Luteitalea pratensis</name>
    <dbReference type="NCBI Taxonomy" id="1855912"/>
    <lineage>
        <taxon>Bacteria</taxon>
        <taxon>Pseudomonadati</taxon>
        <taxon>Acidobacteriota</taxon>
        <taxon>Vicinamibacteria</taxon>
        <taxon>Vicinamibacterales</taxon>
        <taxon>Vicinamibacteraceae</taxon>
        <taxon>Luteitalea</taxon>
    </lineage>
</organism>
<dbReference type="InterPro" id="IPR036866">
    <property type="entry name" value="RibonucZ/Hydroxyglut_hydro"/>
</dbReference>
<proteinExistence type="predicted"/>
<dbReference type="Gene3D" id="3.60.15.10">
    <property type="entry name" value="Ribonuclease Z/Hydroxyacylglutathione hydrolase-like"/>
    <property type="match status" value="1"/>
</dbReference>